<organism evidence="1 2">
    <name type="scientific">Caulobacter endophyticus</name>
    <dbReference type="NCBI Taxonomy" id="2172652"/>
    <lineage>
        <taxon>Bacteria</taxon>
        <taxon>Pseudomonadati</taxon>
        <taxon>Pseudomonadota</taxon>
        <taxon>Alphaproteobacteria</taxon>
        <taxon>Caulobacterales</taxon>
        <taxon>Caulobacteraceae</taxon>
        <taxon>Caulobacter</taxon>
    </lineage>
</organism>
<gene>
    <name evidence="1" type="ORF">DDF67_09545</name>
</gene>
<dbReference type="Proteomes" id="UP000245073">
    <property type="component" value="Unassembled WGS sequence"/>
</dbReference>
<dbReference type="OrthoDB" id="7997871at2"/>
<evidence type="ECO:0000313" key="2">
    <source>
        <dbReference type="Proteomes" id="UP000245073"/>
    </source>
</evidence>
<protein>
    <submittedName>
        <fullName evidence="1">Head-tail adaptor protein</fullName>
    </submittedName>
</protein>
<dbReference type="InterPro" id="IPR038666">
    <property type="entry name" value="SSP1_head-tail_sf"/>
</dbReference>
<keyword evidence="2" id="KW-1185">Reference proteome</keyword>
<name>A0A2T9K3V6_9CAUL</name>
<accession>A0A2T9K3V6</accession>
<dbReference type="InterPro" id="IPR008767">
    <property type="entry name" value="Phage_SPP1_head-tail_adaptor"/>
</dbReference>
<reference evidence="1 2" key="1">
    <citation type="submission" date="2018-04" db="EMBL/GenBank/DDBJ databases">
        <title>The genome sequence of Caulobacter sp. 744.</title>
        <authorList>
            <person name="Gao J."/>
            <person name="Sun J."/>
        </authorList>
    </citation>
    <scope>NUCLEOTIDE SEQUENCE [LARGE SCALE GENOMIC DNA]</scope>
    <source>
        <strain evidence="1 2">774</strain>
    </source>
</reference>
<dbReference type="EMBL" id="QDKQ01000034">
    <property type="protein sequence ID" value="PVM90665.1"/>
    <property type="molecule type" value="Genomic_DNA"/>
</dbReference>
<dbReference type="RefSeq" id="WP_109100651.1">
    <property type="nucleotide sequence ID" value="NZ_QDKQ01000034.1"/>
</dbReference>
<comment type="caution">
    <text evidence="1">The sequence shown here is derived from an EMBL/GenBank/DDBJ whole genome shotgun (WGS) entry which is preliminary data.</text>
</comment>
<dbReference type="Pfam" id="PF05521">
    <property type="entry name" value="Phage_HCP"/>
    <property type="match status" value="1"/>
</dbReference>
<dbReference type="Gene3D" id="2.40.10.270">
    <property type="entry name" value="Bacteriophage SPP1 head-tail adaptor protein"/>
    <property type="match status" value="1"/>
</dbReference>
<proteinExistence type="predicted"/>
<evidence type="ECO:0000313" key="1">
    <source>
        <dbReference type="EMBL" id="PVM90665.1"/>
    </source>
</evidence>
<sequence length="112" mass="12301">MRAGQLPERVRFEQRGLDRNGDRLGDWVADPAFETAAGFTWLRGGETAINARLQGVQPVVVRVRISQLLATVTTAFRVVDLATGDVFAIRSRILDRRARVLDFACDTGGTDG</sequence>
<dbReference type="AlphaFoldDB" id="A0A2T9K3V6"/>